<keyword evidence="10 14" id="KW-0472">Membrane</keyword>
<organism evidence="17 18">
    <name type="scientific">Actinomycetospora rhizophila</name>
    <dbReference type="NCBI Taxonomy" id="1416876"/>
    <lineage>
        <taxon>Bacteria</taxon>
        <taxon>Bacillati</taxon>
        <taxon>Actinomycetota</taxon>
        <taxon>Actinomycetes</taxon>
        <taxon>Pseudonocardiales</taxon>
        <taxon>Pseudonocardiaceae</taxon>
        <taxon>Actinomycetospora</taxon>
    </lineage>
</organism>
<keyword evidence="9 14" id="KW-0406">Ion transport</keyword>
<keyword evidence="3 14" id="KW-0813">Transport</keyword>
<dbReference type="EMBL" id="JBHSKG010000024">
    <property type="protein sequence ID" value="MFC5142477.1"/>
    <property type="molecule type" value="Genomic_DNA"/>
</dbReference>
<evidence type="ECO:0000256" key="12">
    <source>
        <dbReference type="ARBA" id="ARBA00025198"/>
    </source>
</evidence>
<feature type="transmembrane region" description="Helical" evidence="14">
    <location>
        <begin position="18"/>
        <end position="39"/>
    </location>
</feature>
<evidence type="ECO:0000256" key="13">
    <source>
        <dbReference type="ARBA" id="ARBA00025830"/>
    </source>
</evidence>
<dbReference type="NCBIfam" id="TIGR01144">
    <property type="entry name" value="ATP_synt_b"/>
    <property type="match status" value="1"/>
</dbReference>
<evidence type="ECO:0000256" key="10">
    <source>
        <dbReference type="ARBA" id="ARBA00023136"/>
    </source>
</evidence>
<proteinExistence type="inferred from homology"/>
<dbReference type="PANTHER" id="PTHR33445:SF1">
    <property type="entry name" value="ATP SYNTHASE SUBUNIT B"/>
    <property type="match status" value="1"/>
</dbReference>
<dbReference type="CDD" id="cd06503">
    <property type="entry name" value="ATP-synt_Fo_b"/>
    <property type="match status" value="1"/>
</dbReference>
<dbReference type="RefSeq" id="WP_378024591.1">
    <property type="nucleotide sequence ID" value="NZ_JBHSKG010000024.1"/>
</dbReference>
<keyword evidence="5 14" id="KW-0138">CF(0)</keyword>
<evidence type="ECO:0000256" key="8">
    <source>
        <dbReference type="ARBA" id="ARBA00022989"/>
    </source>
</evidence>
<evidence type="ECO:0000256" key="14">
    <source>
        <dbReference type="HAMAP-Rule" id="MF_01398"/>
    </source>
</evidence>
<dbReference type="Pfam" id="PF00430">
    <property type="entry name" value="ATP-synt_B"/>
    <property type="match status" value="1"/>
</dbReference>
<dbReference type="PANTHER" id="PTHR33445">
    <property type="entry name" value="ATP SYNTHASE SUBUNIT B', CHLOROPLASTIC"/>
    <property type="match status" value="1"/>
</dbReference>
<evidence type="ECO:0000256" key="15">
    <source>
        <dbReference type="RuleBase" id="RU003848"/>
    </source>
</evidence>
<keyword evidence="8 14" id="KW-1133">Transmembrane helix</keyword>
<evidence type="ECO:0000256" key="7">
    <source>
        <dbReference type="ARBA" id="ARBA00022781"/>
    </source>
</evidence>
<gene>
    <name evidence="14 17" type="primary">atpF</name>
    <name evidence="17" type="ORF">ACFPK1_29925</name>
</gene>
<accession>A0ABV9ZMC0</accession>
<evidence type="ECO:0000256" key="2">
    <source>
        <dbReference type="ARBA" id="ARBA00005513"/>
    </source>
</evidence>
<comment type="subunit">
    <text evidence="13 14">F-type ATPases have 2 components, F(1) - the catalytic core - and F(0) - the membrane proton channel. F(1) has five subunits: alpha(3), beta(3), gamma(1), delta(1), epsilon(1). F(0) has three main subunits: a(1), b(2) and c(10-14). The alpha and beta chains form an alternating ring which encloses part of the gamma chain. F(1) is attached to F(0) by a central stalk formed by the gamma and epsilon chains, while a peripheral stalk is formed by the delta and b chains.</text>
</comment>
<dbReference type="HAMAP" id="MF_01398">
    <property type="entry name" value="ATP_synth_b_bprime"/>
    <property type="match status" value="1"/>
</dbReference>
<evidence type="ECO:0000256" key="9">
    <source>
        <dbReference type="ARBA" id="ARBA00023065"/>
    </source>
</evidence>
<evidence type="ECO:0000256" key="5">
    <source>
        <dbReference type="ARBA" id="ARBA00022547"/>
    </source>
</evidence>
<evidence type="ECO:0000256" key="16">
    <source>
        <dbReference type="SAM" id="MobiDB-lite"/>
    </source>
</evidence>
<evidence type="ECO:0000313" key="17">
    <source>
        <dbReference type="EMBL" id="MFC5142477.1"/>
    </source>
</evidence>
<feature type="region of interest" description="Disordered" evidence="16">
    <location>
        <begin position="174"/>
        <end position="197"/>
    </location>
</feature>
<comment type="similarity">
    <text evidence="2 14 15">Belongs to the ATPase B chain family.</text>
</comment>
<dbReference type="SUPFAM" id="SSF81573">
    <property type="entry name" value="F1F0 ATP synthase subunit B, membrane domain"/>
    <property type="match status" value="1"/>
</dbReference>
<comment type="function">
    <text evidence="12 14">F(1)F(0) ATP synthase produces ATP from ADP in the presence of a proton or sodium gradient. F-type ATPases consist of two structural domains, F(1) containing the extramembraneous catalytic core and F(0) containing the membrane proton channel, linked together by a central stalk and a peripheral stalk. During catalysis, ATP synthesis in the catalytic domain of F(1) is coupled via a rotary mechanism of the central stalk subunits to proton translocation.</text>
</comment>
<sequence>MSAIEVLAEQPAGEPYAAFPHVAEIIVGLIAFSLLVYVIGKFAWPNVVTSHEDTKKQIEGGIAKAEAMEADAKAELARSRERLAGVDDETARIRDDARADAERIGQDMDARAQDEAERVRAQGQQSLEASRSRAIAELRAQTGRESVELSRRIVTSALSDDASKGQSVDRFLDELEAMGGSSDDPDRSVISGNGAQT</sequence>
<evidence type="ECO:0000256" key="3">
    <source>
        <dbReference type="ARBA" id="ARBA00022448"/>
    </source>
</evidence>
<dbReference type="InterPro" id="IPR002146">
    <property type="entry name" value="ATP_synth_b/b'su_bac/chlpt"/>
</dbReference>
<keyword evidence="4 14" id="KW-1003">Cell membrane</keyword>
<dbReference type="InterPro" id="IPR005864">
    <property type="entry name" value="ATP_synth_F0_bsu_bac"/>
</dbReference>
<dbReference type="InterPro" id="IPR050059">
    <property type="entry name" value="ATP_synthase_B_chain"/>
</dbReference>
<evidence type="ECO:0000256" key="4">
    <source>
        <dbReference type="ARBA" id="ARBA00022475"/>
    </source>
</evidence>
<dbReference type="Proteomes" id="UP001596175">
    <property type="component" value="Unassembled WGS sequence"/>
</dbReference>
<evidence type="ECO:0000313" key="18">
    <source>
        <dbReference type="Proteomes" id="UP001596175"/>
    </source>
</evidence>
<keyword evidence="11 14" id="KW-0066">ATP synthesis</keyword>
<evidence type="ECO:0000256" key="1">
    <source>
        <dbReference type="ARBA" id="ARBA00004162"/>
    </source>
</evidence>
<evidence type="ECO:0000256" key="6">
    <source>
        <dbReference type="ARBA" id="ARBA00022692"/>
    </source>
</evidence>
<evidence type="ECO:0000256" key="11">
    <source>
        <dbReference type="ARBA" id="ARBA00023310"/>
    </source>
</evidence>
<comment type="function">
    <text evidence="14">Component of the F(0) channel, it forms part of the peripheral stalk, linking F(1) to F(0).</text>
</comment>
<keyword evidence="6 14" id="KW-0812">Transmembrane</keyword>
<dbReference type="InterPro" id="IPR028987">
    <property type="entry name" value="ATP_synth_B-like_membr_sf"/>
</dbReference>
<reference evidence="18" key="1">
    <citation type="journal article" date="2019" name="Int. J. Syst. Evol. Microbiol.">
        <title>The Global Catalogue of Microorganisms (GCM) 10K type strain sequencing project: providing services to taxonomists for standard genome sequencing and annotation.</title>
        <authorList>
            <consortium name="The Broad Institute Genomics Platform"/>
            <consortium name="The Broad Institute Genome Sequencing Center for Infectious Disease"/>
            <person name="Wu L."/>
            <person name="Ma J."/>
        </authorList>
    </citation>
    <scope>NUCLEOTIDE SEQUENCE [LARGE SCALE GENOMIC DNA]</scope>
    <source>
        <strain evidence="18">XZYJ18</strain>
    </source>
</reference>
<keyword evidence="7 14" id="KW-0375">Hydrogen ion transport</keyword>
<keyword evidence="18" id="KW-1185">Reference proteome</keyword>
<protein>
    <recommendedName>
        <fullName evidence="14">ATP synthase subunit b</fullName>
    </recommendedName>
    <alternativeName>
        <fullName evidence="14">ATP synthase F(0) sector subunit b</fullName>
    </alternativeName>
    <alternativeName>
        <fullName evidence="14">ATPase subunit I</fullName>
    </alternativeName>
    <alternativeName>
        <fullName evidence="14">F-type ATPase subunit b</fullName>
        <shortName evidence="14">F-ATPase subunit b</shortName>
    </alternativeName>
</protein>
<comment type="subcellular location">
    <subcellularLocation>
        <location evidence="1 14">Cell membrane</location>
        <topology evidence="1 14">Single-pass membrane protein</topology>
    </subcellularLocation>
</comment>
<name>A0ABV9ZMC0_9PSEU</name>
<comment type="caution">
    <text evidence="17">The sequence shown here is derived from an EMBL/GenBank/DDBJ whole genome shotgun (WGS) entry which is preliminary data.</text>
</comment>